<proteinExistence type="predicted"/>
<sequence length="25" mass="2724">MFSKTLVITISNYTANGISHDGPRT</sequence>
<reference evidence="1" key="1">
    <citation type="submission" date="2014-09" db="EMBL/GenBank/DDBJ databases">
        <authorList>
            <person name="Magalhaes I.L.F."/>
            <person name="Oliveira U."/>
            <person name="Santos F.R."/>
            <person name="Vidigal T.H.D.A."/>
            <person name="Brescovit A.D."/>
            <person name="Santos A.J."/>
        </authorList>
    </citation>
    <scope>NUCLEOTIDE SEQUENCE</scope>
    <source>
        <tissue evidence="1">Shoot tissue taken approximately 20 cm above the soil surface</tissue>
    </source>
</reference>
<accession>A0A0A8ZN93</accession>
<organism evidence="1">
    <name type="scientific">Arundo donax</name>
    <name type="common">Giant reed</name>
    <name type="synonym">Donax arundinaceus</name>
    <dbReference type="NCBI Taxonomy" id="35708"/>
    <lineage>
        <taxon>Eukaryota</taxon>
        <taxon>Viridiplantae</taxon>
        <taxon>Streptophyta</taxon>
        <taxon>Embryophyta</taxon>
        <taxon>Tracheophyta</taxon>
        <taxon>Spermatophyta</taxon>
        <taxon>Magnoliopsida</taxon>
        <taxon>Liliopsida</taxon>
        <taxon>Poales</taxon>
        <taxon>Poaceae</taxon>
        <taxon>PACMAD clade</taxon>
        <taxon>Arundinoideae</taxon>
        <taxon>Arundineae</taxon>
        <taxon>Arundo</taxon>
    </lineage>
</organism>
<dbReference type="EMBL" id="GBRH01261568">
    <property type="protein sequence ID" value="JAD36327.1"/>
    <property type="molecule type" value="Transcribed_RNA"/>
</dbReference>
<reference evidence="1" key="2">
    <citation type="journal article" date="2015" name="Data Brief">
        <title>Shoot transcriptome of the giant reed, Arundo donax.</title>
        <authorList>
            <person name="Barrero R.A."/>
            <person name="Guerrero F.D."/>
            <person name="Moolhuijzen P."/>
            <person name="Goolsby J.A."/>
            <person name="Tidwell J."/>
            <person name="Bellgard S.E."/>
            <person name="Bellgard M.I."/>
        </authorList>
    </citation>
    <scope>NUCLEOTIDE SEQUENCE</scope>
    <source>
        <tissue evidence="1">Shoot tissue taken approximately 20 cm above the soil surface</tissue>
    </source>
</reference>
<dbReference type="AlphaFoldDB" id="A0A0A8ZN93"/>
<name>A0A0A8ZN93_ARUDO</name>
<evidence type="ECO:0000313" key="1">
    <source>
        <dbReference type="EMBL" id="JAD36327.1"/>
    </source>
</evidence>
<protein>
    <submittedName>
        <fullName evidence="1">Uncharacterized protein</fullName>
    </submittedName>
</protein>